<feature type="compositionally biased region" description="Gly residues" evidence="16">
    <location>
        <begin position="529"/>
        <end position="543"/>
    </location>
</feature>
<feature type="compositionally biased region" description="Basic and acidic residues" evidence="16">
    <location>
        <begin position="38"/>
        <end position="56"/>
    </location>
</feature>
<comment type="similarity">
    <text evidence="15">Belongs to the dus family. Dus3 subfamily.</text>
</comment>
<evidence type="ECO:0000256" key="14">
    <source>
        <dbReference type="PROSITE-ProRule" id="PRU00723"/>
    </source>
</evidence>
<dbReference type="GO" id="GO:0050660">
    <property type="term" value="F:flavin adenine dinucleotide binding"/>
    <property type="evidence" value="ECO:0007669"/>
    <property type="project" value="UniProtKB-UniRule"/>
</dbReference>
<evidence type="ECO:0000256" key="16">
    <source>
        <dbReference type="SAM" id="MobiDB-lite"/>
    </source>
</evidence>
<evidence type="ECO:0000256" key="15">
    <source>
        <dbReference type="RuleBase" id="RU291113"/>
    </source>
</evidence>
<keyword evidence="5" id="KW-0507">mRNA processing</keyword>
<dbReference type="InterPro" id="IPR000571">
    <property type="entry name" value="Znf_CCCH"/>
</dbReference>
<dbReference type="GO" id="GO:0003723">
    <property type="term" value="F:RNA binding"/>
    <property type="evidence" value="ECO:0007669"/>
    <property type="project" value="TreeGrafter"/>
</dbReference>
<evidence type="ECO:0000259" key="17">
    <source>
        <dbReference type="PROSITE" id="PS50103"/>
    </source>
</evidence>
<dbReference type="PROSITE" id="PS01136">
    <property type="entry name" value="UPF0034"/>
    <property type="match status" value="1"/>
</dbReference>
<keyword evidence="4 15" id="KW-0288">FMN</keyword>
<evidence type="ECO:0000256" key="5">
    <source>
        <dbReference type="ARBA" id="ARBA00022664"/>
    </source>
</evidence>
<evidence type="ECO:0000256" key="13">
    <source>
        <dbReference type="ARBA" id="ARBA00049513"/>
    </source>
</evidence>
<dbReference type="PANTHER" id="PTHR45846">
    <property type="entry name" value="TRNA-DIHYDROURIDINE(47) SYNTHASE [NAD(P)(+)]-LIKE"/>
    <property type="match status" value="1"/>
</dbReference>
<evidence type="ECO:0000256" key="2">
    <source>
        <dbReference type="ARBA" id="ARBA00012376"/>
    </source>
</evidence>
<keyword evidence="19" id="KW-1185">Reference proteome</keyword>
<feature type="domain" description="C3H1-type" evidence="17">
    <location>
        <begin position="74"/>
        <end position="103"/>
    </location>
</feature>
<name>A0A9W7G4L0_9STRA</name>
<protein>
    <recommendedName>
        <fullName evidence="2 15">tRNA-dihydrouridine(47) synthase [NAD(P)(+)]</fullName>
        <ecNumber evidence="15">1.3.1.-</ecNumber>
    </recommendedName>
    <alternativeName>
        <fullName evidence="15">tRNA-dihydrouridine synthase 3</fullName>
    </alternativeName>
</protein>
<accession>A0A9W7G4L0</accession>
<dbReference type="InterPro" id="IPR018517">
    <property type="entry name" value="tRNA_hU_synthase_CS"/>
</dbReference>
<evidence type="ECO:0000256" key="4">
    <source>
        <dbReference type="ARBA" id="ARBA00022643"/>
    </source>
</evidence>
<evidence type="ECO:0000256" key="10">
    <source>
        <dbReference type="ARBA" id="ARBA00048266"/>
    </source>
</evidence>
<evidence type="ECO:0000256" key="6">
    <source>
        <dbReference type="ARBA" id="ARBA00022694"/>
    </source>
</evidence>
<dbReference type="InterPro" id="IPR013785">
    <property type="entry name" value="Aldolase_TIM"/>
</dbReference>
<dbReference type="CDD" id="cd02801">
    <property type="entry name" value="DUS_like_FMN"/>
    <property type="match status" value="1"/>
</dbReference>
<evidence type="ECO:0000313" key="18">
    <source>
        <dbReference type="EMBL" id="GMI32268.1"/>
    </source>
</evidence>
<keyword evidence="9" id="KW-0520">NAD</keyword>
<dbReference type="GO" id="GO:0008270">
    <property type="term" value="F:zinc ion binding"/>
    <property type="evidence" value="ECO:0007669"/>
    <property type="project" value="UniProtKB-KW"/>
</dbReference>
<dbReference type="PANTHER" id="PTHR45846:SF1">
    <property type="entry name" value="TRNA-DIHYDROURIDINE(47) SYNTHASE [NAD(P)(+)]-LIKE"/>
    <property type="match status" value="1"/>
</dbReference>
<comment type="catalytic activity">
    <reaction evidence="12">
        <text>a 5,6-dihydrouridine in mRNA + NADP(+) = a uridine in mRNA + NADPH + H(+)</text>
        <dbReference type="Rhea" id="RHEA:69855"/>
        <dbReference type="Rhea" id="RHEA-COMP:14658"/>
        <dbReference type="Rhea" id="RHEA-COMP:17789"/>
        <dbReference type="ChEBI" id="CHEBI:15378"/>
        <dbReference type="ChEBI" id="CHEBI:57783"/>
        <dbReference type="ChEBI" id="CHEBI:58349"/>
        <dbReference type="ChEBI" id="CHEBI:65315"/>
        <dbReference type="ChEBI" id="CHEBI:74443"/>
    </reaction>
    <physiologicalReaction direction="right-to-left" evidence="12">
        <dbReference type="Rhea" id="RHEA:69857"/>
    </physiologicalReaction>
</comment>
<evidence type="ECO:0000256" key="12">
    <source>
        <dbReference type="ARBA" id="ARBA00049447"/>
    </source>
</evidence>
<evidence type="ECO:0000256" key="9">
    <source>
        <dbReference type="ARBA" id="ARBA00023027"/>
    </source>
</evidence>
<feature type="compositionally biased region" description="Basic residues" evidence="16">
    <location>
        <begin position="57"/>
        <end position="67"/>
    </location>
</feature>
<keyword evidence="7" id="KW-0521">NADP</keyword>
<dbReference type="GO" id="GO:0006397">
    <property type="term" value="P:mRNA processing"/>
    <property type="evidence" value="ECO:0007669"/>
    <property type="project" value="UniProtKB-KW"/>
</dbReference>
<reference evidence="18" key="1">
    <citation type="submission" date="2022-07" db="EMBL/GenBank/DDBJ databases">
        <title>Genome analysis of Parmales, a sister group of diatoms, reveals the evolutionary specialization of diatoms from phago-mixotrophs to photoautotrophs.</title>
        <authorList>
            <person name="Ban H."/>
            <person name="Sato S."/>
            <person name="Yoshikawa S."/>
            <person name="Kazumasa Y."/>
            <person name="Nakamura Y."/>
            <person name="Ichinomiya M."/>
            <person name="Saitoh K."/>
            <person name="Sato N."/>
            <person name="Blanc-Mathieu R."/>
            <person name="Endo H."/>
            <person name="Kuwata A."/>
            <person name="Ogata H."/>
        </authorList>
    </citation>
    <scope>NUCLEOTIDE SEQUENCE</scope>
</reference>
<comment type="catalytic activity">
    <reaction evidence="10">
        <text>5,6-dihydrouridine(47) in tRNA + NAD(+) = uridine(47) in tRNA + NADH + H(+)</text>
        <dbReference type="Rhea" id="RHEA:53364"/>
        <dbReference type="Rhea" id="RHEA-COMP:13539"/>
        <dbReference type="Rhea" id="RHEA-COMP:13540"/>
        <dbReference type="ChEBI" id="CHEBI:15378"/>
        <dbReference type="ChEBI" id="CHEBI:57540"/>
        <dbReference type="ChEBI" id="CHEBI:57945"/>
        <dbReference type="ChEBI" id="CHEBI:65315"/>
        <dbReference type="ChEBI" id="CHEBI:74443"/>
        <dbReference type="EC" id="1.3.1.89"/>
    </reaction>
    <physiologicalReaction direction="right-to-left" evidence="10">
        <dbReference type="Rhea" id="RHEA:53366"/>
    </physiologicalReaction>
</comment>
<dbReference type="PROSITE" id="PS50103">
    <property type="entry name" value="ZF_C3H1"/>
    <property type="match status" value="1"/>
</dbReference>
<evidence type="ECO:0000313" key="19">
    <source>
        <dbReference type="Proteomes" id="UP001165082"/>
    </source>
</evidence>
<dbReference type="AlphaFoldDB" id="A0A9W7G4L0"/>
<dbReference type="Proteomes" id="UP001165082">
    <property type="component" value="Unassembled WGS sequence"/>
</dbReference>
<dbReference type="Pfam" id="PF01207">
    <property type="entry name" value="Dus"/>
    <property type="match status" value="1"/>
</dbReference>
<comment type="caution">
    <text evidence="18">The sequence shown here is derived from an EMBL/GenBank/DDBJ whole genome shotgun (WGS) entry which is preliminary data.</text>
</comment>
<feature type="zinc finger region" description="C3H1-type" evidence="14">
    <location>
        <begin position="74"/>
        <end position="103"/>
    </location>
</feature>
<evidence type="ECO:0000256" key="8">
    <source>
        <dbReference type="ARBA" id="ARBA00023002"/>
    </source>
</evidence>
<keyword evidence="14 15" id="KW-0479">Metal-binding</keyword>
<feature type="region of interest" description="Disordered" evidence="16">
    <location>
        <begin position="519"/>
        <end position="543"/>
    </location>
</feature>
<dbReference type="GO" id="GO:0102265">
    <property type="term" value="F:tRNA-dihydrouridine47 synthase activity"/>
    <property type="evidence" value="ECO:0007669"/>
    <property type="project" value="UniProtKB-EC"/>
</dbReference>
<evidence type="ECO:0000256" key="11">
    <source>
        <dbReference type="ARBA" id="ARBA00048342"/>
    </source>
</evidence>
<dbReference type="EMBL" id="BRXZ01007697">
    <property type="protein sequence ID" value="GMI32268.1"/>
    <property type="molecule type" value="Genomic_DNA"/>
</dbReference>
<dbReference type="OrthoDB" id="259935at2759"/>
<evidence type="ECO:0000256" key="1">
    <source>
        <dbReference type="ARBA" id="ARBA00001917"/>
    </source>
</evidence>
<keyword evidence="8 15" id="KW-0560">Oxidoreductase</keyword>
<keyword evidence="6 15" id="KW-0819">tRNA processing</keyword>
<dbReference type="EC" id="1.3.1.-" evidence="15"/>
<proteinExistence type="inferred from homology"/>
<comment type="catalytic activity">
    <reaction evidence="11">
        <text>a 5,6-dihydrouridine in mRNA + NAD(+) = a uridine in mRNA + NADH + H(+)</text>
        <dbReference type="Rhea" id="RHEA:69851"/>
        <dbReference type="Rhea" id="RHEA-COMP:14658"/>
        <dbReference type="Rhea" id="RHEA-COMP:17789"/>
        <dbReference type="ChEBI" id="CHEBI:15378"/>
        <dbReference type="ChEBI" id="CHEBI:57540"/>
        <dbReference type="ChEBI" id="CHEBI:57945"/>
        <dbReference type="ChEBI" id="CHEBI:65315"/>
        <dbReference type="ChEBI" id="CHEBI:74443"/>
    </reaction>
    <physiologicalReaction direction="right-to-left" evidence="11">
        <dbReference type="Rhea" id="RHEA:69853"/>
    </physiologicalReaction>
</comment>
<evidence type="ECO:0000256" key="7">
    <source>
        <dbReference type="ARBA" id="ARBA00022857"/>
    </source>
</evidence>
<gene>
    <name evidence="18" type="ORF">TrRE_jg3358</name>
</gene>
<evidence type="ECO:0000256" key="3">
    <source>
        <dbReference type="ARBA" id="ARBA00022630"/>
    </source>
</evidence>
<comment type="cofactor">
    <cofactor evidence="1 15">
        <name>FMN</name>
        <dbReference type="ChEBI" id="CHEBI:58210"/>
    </cofactor>
</comment>
<keyword evidence="3 15" id="KW-0285">Flavoprotein</keyword>
<sequence>MSKSMDEIKAVNPSLAVKLDTKYVVTGTPLPSCLAPRESAEVEEKKDDRDGGGGDGKKKKQGMNKKRPRDEKKDRSTMICKSVVRGTVCPYEEGKCKFSHDLQKFYDERPKDLGDRCYLFDTYGFCTFGVSCRWGKCHIEEGTGVNLNGSTAMPSKMKPLIDFRNKVYIAPLTTVGNLPFRRIMKNFGADITCAEMCLASNLLQGQVSEAALLKRHHTEDVFGVQLAGGFSDQWARAAELIEKECPDVDFIDMNCGCPLDIVCDKGAGSAMMNKPNKMKNAIIAMANKFSGPITVKMRTGWDEKKPFADTLTAKIQSWELPNVAAMMVHGRSRLQRYSKLANWDYIGKVAKNLDAHAEANGVRRIPLIGNGDIMSWRDFEVRRREGVLATAMLGRGALIKPWLPDEIKGKVDRDISATERLDMLKDFVNYGLEHWGSDQQGVNTTRRFMLEWLSFLYRYVPVGLLAEGRDGVQRMNERPPLICGRSDLETLMASDNGQDWVKISELLLGKVDDNFKFAPKHKSNSYTDNGGGSRNGGGNDTQG</sequence>
<dbReference type="Gene3D" id="3.20.20.70">
    <property type="entry name" value="Aldolase class I"/>
    <property type="match status" value="1"/>
</dbReference>
<feature type="region of interest" description="Disordered" evidence="16">
    <location>
        <begin position="28"/>
        <end position="76"/>
    </location>
</feature>
<keyword evidence="14 15" id="KW-0863">Zinc-finger</keyword>
<organism evidence="18 19">
    <name type="scientific">Triparma retinervis</name>
    <dbReference type="NCBI Taxonomy" id="2557542"/>
    <lineage>
        <taxon>Eukaryota</taxon>
        <taxon>Sar</taxon>
        <taxon>Stramenopiles</taxon>
        <taxon>Ochrophyta</taxon>
        <taxon>Bolidophyceae</taxon>
        <taxon>Parmales</taxon>
        <taxon>Triparmaceae</taxon>
        <taxon>Triparma</taxon>
    </lineage>
</organism>
<dbReference type="InterPro" id="IPR035587">
    <property type="entry name" value="DUS-like_FMN-bd"/>
</dbReference>
<comment type="catalytic activity">
    <reaction evidence="13">
        <text>5,6-dihydrouridine(47) in tRNA + NADP(+) = uridine(47) in tRNA + NADPH + H(+)</text>
        <dbReference type="Rhea" id="RHEA:53360"/>
        <dbReference type="Rhea" id="RHEA-COMP:13539"/>
        <dbReference type="Rhea" id="RHEA-COMP:13540"/>
        <dbReference type="ChEBI" id="CHEBI:15378"/>
        <dbReference type="ChEBI" id="CHEBI:57783"/>
        <dbReference type="ChEBI" id="CHEBI:58349"/>
        <dbReference type="ChEBI" id="CHEBI:65315"/>
        <dbReference type="ChEBI" id="CHEBI:74443"/>
        <dbReference type="EC" id="1.3.1.89"/>
    </reaction>
    <physiologicalReaction direction="right-to-left" evidence="13">
        <dbReference type="Rhea" id="RHEA:53362"/>
    </physiologicalReaction>
</comment>
<dbReference type="SUPFAM" id="SSF51395">
    <property type="entry name" value="FMN-linked oxidoreductases"/>
    <property type="match status" value="1"/>
</dbReference>
<keyword evidence="14 15" id="KW-0862">Zinc</keyword>